<dbReference type="Pfam" id="PF06170">
    <property type="entry name" value="DUF983"/>
    <property type="match status" value="1"/>
</dbReference>
<comment type="caution">
    <text evidence="2">The sequence shown here is derived from an EMBL/GenBank/DDBJ whole genome shotgun (WGS) entry which is preliminary data.</text>
</comment>
<proteinExistence type="predicted"/>
<keyword evidence="1" id="KW-1133">Transmembrane helix</keyword>
<dbReference type="InterPro" id="IPR009325">
    <property type="entry name" value="DUF983"/>
</dbReference>
<accession>A0A937KFG9</accession>
<keyword evidence="1" id="KW-0472">Membrane</keyword>
<protein>
    <submittedName>
        <fullName evidence="2">DUF983 domain-containing protein</fullName>
    </submittedName>
</protein>
<organism evidence="2 3">
    <name type="scientific">Fulvivirga marina</name>
    <dbReference type="NCBI Taxonomy" id="2494733"/>
    <lineage>
        <taxon>Bacteria</taxon>
        <taxon>Pseudomonadati</taxon>
        <taxon>Bacteroidota</taxon>
        <taxon>Cytophagia</taxon>
        <taxon>Cytophagales</taxon>
        <taxon>Fulvivirgaceae</taxon>
        <taxon>Fulvivirga</taxon>
    </lineage>
</organism>
<evidence type="ECO:0000313" key="2">
    <source>
        <dbReference type="EMBL" id="MBL6448250.1"/>
    </source>
</evidence>
<sequence length="103" mass="11652">MHDKCPCCEQRYQLEPAFYDGAMYVSYALQVAIFTSVSVALIVLAPQAPTSWYVIGIISAVLLLLPLVLRLSRSIWIHFFVKYDKSYSGCSKDHDGLELNCKM</sequence>
<reference evidence="2" key="1">
    <citation type="submission" date="2021-01" db="EMBL/GenBank/DDBJ databases">
        <title>Fulvivirga kasyanovii gen. nov., sp nov., a novel member of the phylum Bacteroidetes isolated from seawater in a mussel farm.</title>
        <authorList>
            <person name="Zhao L.-H."/>
            <person name="Wang Z.-J."/>
        </authorList>
    </citation>
    <scope>NUCLEOTIDE SEQUENCE</scope>
    <source>
        <strain evidence="2">29W222</strain>
    </source>
</reference>
<gene>
    <name evidence="2" type="ORF">JMN32_18190</name>
</gene>
<dbReference type="Proteomes" id="UP000614216">
    <property type="component" value="Unassembled WGS sequence"/>
</dbReference>
<feature type="transmembrane region" description="Helical" evidence="1">
    <location>
        <begin position="21"/>
        <end position="45"/>
    </location>
</feature>
<keyword evidence="1" id="KW-0812">Transmembrane</keyword>
<evidence type="ECO:0000313" key="3">
    <source>
        <dbReference type="Proteomes" id="UP000614216"/>
    </source>
</evidence>
<dbReference type="AlphaFoldDB" id="A0A937KFG9"/>
<keyword evidence="3" id="KW-1185">Reference proteome</keyword>
<evidence type="ECO:0000256" key="1">
    <source>
        <dbReference type="SAM" id="Phobius"/>
    </source>
</evidence>
<name>A0A937KFG9_9BACT</name>
<feature type="transmembrane region" description="Helical" evidence="1">
    <location>
        <begin position="51"/>
        <end position="69"/>
    </location>
</feature>
<dbReference type="EMBL" id="JAEUGD010000059">
    <property type="protein sequence ID" value="MBL6448250.1"/>
    <property type="molecule type" value="Genomic_DNA"/>
</dbReference>